<dbReference type="Proteomes" id="UP001596288">
    <property type="component" value="Unassembled WGS sequence"/>
</dbReference>
<name>A0ABW1RPF8_9LACO</name>
<dbReference type="Pfam" id="PF01925">
    <property type="entry name" value="TauE"/>
    <property type="match status" value="1"/>
</dbReference>
<organism evidence="7 8">
    <name type="scientific">Companilactobacillus huachuanensis</name>
    <dbReference type="NCBI Taxonomy" id="2559914"/>
    <lineage>
        <taxon>Bacteria</taxon>
        <taxon>Bacillati</taxon>
        <taxon>Bacillota</taxon>
        <taxon>Bacilli</taxon>
        <taxon>Lactobacillales</taxon>
        <taxon>Lactobacillaceae</taxon>
        <taxon>Companilactobacillus</taxon>
    </lineage>
</organism>
<protein>
    <recommendedName>
        <fullName evidence="6">Probable membrane transporter protein</fullName>
    </recommendedName>
</protein>
<reference evidence="8" key="1">
    <citation type="journal article" date="2019" name="Int. J. Syst. Evol. Microbiol.">
        <title>The Global Catalogue of Microorganisms (GCM) 10K type strain sequencing project: providing services to taxonomists for standard genome sequencing and annotation.</title>
        <authorList>
            <consortium name="The Broad Institute Genomics Platform"/>
            <consortium name="The Broad Institute Genome Sequencing Center for Infectious Disease"/>
            <person name="Wu L."/>
            <person name="Ma J."/>
        </authorList>
    </citation>
    <scope>NUCLEOTIDE SEQUENCE [LARGE SCALE GENOMIC DNA]</scope>
    <source>
        <strain evidence="8">CCM 8927</strain>
    </source>
</reference>
<feature type="transmembrane region" description="Helical" evidence="6">
    <location>
        <begin position="98"/>
        <end position="120"/>
    </location>
</feature>
<proteinExistence type="inferred from homology"/>
<dbReference type="EMBL" id="JBHSSF010000020">
    <property type="protein sequence ID" value="MFC6177003.1"/>
    <property type="molecule type" value="Genomic_DNA"/>
</dbReference>
<evidence type="ECO:0000313" key="8">
    <source>
        <dbReference type="Proteomes" id="UP001596288"/>
    </source>
</evidence>
<comment type="caution">
    <text evidence="7">The sequence shown here is derived from an EMBL/GenBank/DDBJ whole genome shotgun (WGS) entry which is preliminary data.</text>
</comment>
<feature type="transmembrane region" description="Helical" evidence="6">
    <location>
        <begin position="72"/>
        <end position="91"/>
    </location>
</feature>
<evidence type="ECO:0000256" key="1">
    <source>
        <dbReference type="ARBA" id="ARBA00004141"/>
    </source>
</evidence>
<dbReference type="RefSeq" id="WP_137610595.1">
    <property type="nucleotide sequence ID" value="NZ_BJDF01000003.1"/>
</dbReference>
<comment type="similarity">
    <text evidence="2 6">Belongs to the 4-toluene sulfonate uptake permease (TSUP) (TC 2.A.102) family.</text>
</comment>
<feature type="transmembrane region" description="Helical" evidence="6">
    <location>
        <begin position="201"/>
        <end position="221"/>
    </location>
</feature>
<keyword evidence="6" id="KW-1003">Cell membrane</keyword>
<dbReference type="InterPro" id="IPR051598">
    <property type="entry name" value="TSUP/Inactive_protease-like"/>
</dbReference>
<feature type="transmembrane region" description="Helical" evidence="6">
    <location>
        <begin position="38"/>
        <end position="60"/>
    </location>
</feature>
<feature type="transmembrane region" description="Helical" evidence="6">
    <location>
        <begin position="140"/>
        <end position="167"/>
    </location>
</feature>
<comment type="subcellular location">
    <subcellularLocation>
        <location evidence="6">Cell membrane</location>
        <topology evidence="6">Multi-pass membrane protein</topology>
    </subcellularLocation>
    <subcellularLocation>
        <location evidence="1">Membrane</location>
        <topology evidence="1">Multi-pass membrane protein</topology>
    </subcellularLocation>
</comment>
<evidence type="ECO:0000256" key="3">
    <source>
        <dbReference type="ARBA" id="ARBA00022692"/>
    </source>
</evidence>
<dbReference type="PANTHER" id="PTHR43701:SF2">
    <property type="entry name" value="MEMBRANE TRANSPORTER PROTEIN YJNA-RELATED"/>
    <property type="match status" value="1"/>
</dbReference>
<accession>A0ABW1RPF8</accession>
<evidence type="ECO:0000256" key="6">
    <source>
        <dbReference type="RuleBase" id="RU363041"/>
    </source>
</evidence>
<feature type="transmembrane region" description="Helical" evidence="6">
    <location>
        <begin position="174"/>
        <end position="195"/>
    </location>
</feature>
<keyword evidence="5 6" id="KW-0472">Membrane</keyword>
<dbReference type="PANTHER" id="PTHR43701">
    <property type="entry name" value="MEMBRANE TRANSPORTER PROTEIN MJ0441-RELATED"/>
    <property type="match status" value="1"/>
</dbReference>
<evidence type="ECO:0000313" key="7">
    <source>
        <dbReference type="EMBL" id="MFC6177003.1"/>
    </source>
</evidence>
<keyword evidence="3 6" id="KW-0812">Transmembrane</keyword>
<sequence>MTILSLILIGFVIGLFVISTGGGGAAMYLGILTSLFHLSAPVAAATSLLTAFPSLIVGAYGHYRTGNIRFKVGNRMMISAIPAVVIGAWIAPYIPIKIYTWIVAIILVVLGIQILVQHFFPSKSKDSNKKSNNDAVKASIFGAISGLMVGIAGLSGGGPILAGLLLLNLDMVRAAATSSYVLVGTTGVGLLFHLSGGNVDWSIGLNLMIGAILGALLAPILLAKVNPAKFNHYVRPFMGVLLVFMGLQMIL</sequence>
<dbReference type="InterPro" id="IPR002781">
    <property type="entry name" value="TM_pro_TauE-like"/>
</dbReference>
<evidence type="ECO:0000256" key="2">
    <source>
        <dbReference type="ARBA" id="ARBA00009142"/>
    </source>
</evidence>
<evidence type="ECO:0000256" key="5">
    <source>
        <dbReference type="ARBA" id="ARBA00023136"/>
    </source>
</evidence>
<feature type="transmembrane region" description="Helical" evidence="6">
    <location>
        <begin position="233"/>
        <end position="250"/>
    </location>
</feature>
<keyword evidence="4 6" id="KW-1133">Transmembrane helix</keyword>
<evidence type="ECO:0000256" key="4">
    <source>
        <dbReference type="ARBA" id="ARBA00022989"/>
    </source>
</evidence>
<feature type="transmembrane region" description="Helical" evidence="6">
    <location>
        <begin position="6"/>
        <end position="31"/>
    </location>
</feature>
<keyword evidence="8" id="KW-1185">Reference proteome</keyword>
<gene>
    <name evidence="7" type="ORF">ACFQAV_09130</name>
</gene>